<protein>
    <submittedName>
        <fullName evidence="1">Uncharacterized protein</fullName>
    </submittedName>
</protein>
<gene>
    <name evidence="1" type="ORF">F5148DRAFT_189808</name>
</gene>
<reference evidence="1" key="1">
    <citation type="submission" date="2021-03" db="EMBL/GenBank/DDBJ databases">
        <title>Evolutionary priming and transition to the ectomycorrhizal habit in an iconic lineage of mushroom-forming fungi: is preadaptation a requirement?</title>
        <authorList>
            <consortium name="DOE Joint Genome Institute"/>
            <person name="Looney B.P."/>
            <person name="Miyauchi S."/>
            <person name="Morin E."/>
            <person name="Drula E."/>
            <person name="Courty P.E."/>
            <person name="Chicoki N."/>
            <person name="Fauchery L."/>
            <person name="Kohler A."/>
            <person name="Kuo A."/>
            <person name="LaButti K."/>
            <person name="Pangilinan J."/>
            <person name="Lipzen A."/>
            <person name="Riley R."/>
            <person name="Andreopoulos W."/>
            <person name="He G."/>
            <person name="Johnson J."/>
            <person name="Barry K.W."/>
            <person name="Grigoriev I.V."/>
            <person name="Nagy L."/>
            <person name="Hibbett D."/>
            <person name="Henrissat B."/>
            <person name="Matheny P.B."/>
            <person name="Labbe J."/>
            <person name="Martin A.F."/>
        </authorList>
    </citation>
    <scope>NUCLEOTIDE SEQUENCE</scope>
    <source>
        <strain evidence="1">BPL698</strain>
    </source>
</reference>
<dbReference type="EMBL" id="JAGFNK010000153">
    <property type="protein sequence ID" value="KAI9463922.1"/>
    <property type="molecule type" value="Genomic_DNA"/>
</dbReference>
<keyword evidence="2" id="KW-1185">Reference proteome</keyword>
<accession>A0ACC0U6U9</accession>
<proteinExistence type="predicted"/>
<name>A0ACC0U6U9_9AGAM</name>
<evidence type="ECO:0000313" key="1">
    <source>
        <dbReference type="EMBL" id="KAI9463922.1"/>
    </source>
</evidence>
<organism evidence="1 2">
    <name type="scientific">Russula earlei</name>
    <dbReference type="NCBI Taxonomy" id="71964"/>
    <lineage>
        <taxon>Eukaryota</taxon>
        <taxon>Fungi</taxon>
        <taxon>Dikarya</taxon>
        <taxon>Basidiomycota</taxon>
        <taxon>Agaricomycotina</taxon>
        <taxon>Agaricomycetes</taxon>
        <taxon>Russulales</taxon>
        <taxon>Russulaceae</taxon>
        <taxon>Russula</taxon>
    </lineage>
</organism>
<comment type="caution">
    <text evidence="1">The sequence shown here is derived from an EMBL/GenBank/DDBJ whole genome shotgun (WGS) entry which is preliminary data.</text>
</comment>
<dbReference type="Proteomes" id="UP001207468">
    <property type="component" value="Unassembled WGS sequence"/>
</dbReference>
<sequence length="507" mass="54472">MTATTLPISTSVAATSSSTIAPAADFATNSHGAPFWAGIALLGIACVATIITLLVWWLRVRKPTHRRPWESPWRWGRAESYKFPEDAITSGTSASWWKPQRDGGESGLSTSNLLSSRGMSNRELQLPVAAAIPFMHGPYPTVRPLPLELRHTDTSVPGLVQDVGSLHVANLVPGDILTSGDESSRPPTALDDIGTPREIGAMYKPRYLSLNGSGLDVPWIQTPPAEPTPVPVLAEPVSTPPFMGGTAPLNHNRWKERLERSSAMPTQSQEPPPSSTIEAWRESLRINLANALNVFTSTAPPPPVSSSRPSVTAYNWNHGAPAVARAPSIASTSSKPWTLEETCDGAGIVHIRGVPNPFAACSSSHSSIPSSSHSSRSRALPPTPSSSCLRPPPPPRASLVPPRLPHLPPMPAVPRTSVGRSTSTKPQHGSRSRRRASFVRRSSSSAASEATSVGSDMSRAGSGSTAVARWARLSEKEEAARRALRQRHRRSIRCARKRTHVSNELRE</sequence>
<evidence type="ECO:0000313" key="2">
    <source>
        <dbReference type="Proteomes" id="UP001207468"/>
    </source>
</evidence>